<dbReference type="RefSeq" id="WP_091804953.1">
    <property type="nucleotide sequence ID" value="NZ_CP016353.1"/>
</dbReference>
<reference evidence="1 2" key="1">
    <citation type="submission" date="2016-10" db="EMBL/GenBank/DDBJ databases">
        <authorList>
            <person name="de Groot N.N."/>
        </authorList>
    </citation>
    <scope>NUCLEOTIDE SEQUENCE [LARGE SCALE GENOMIC DNA]</scope>
    <source>
        <strain evidence="1 2">CGMCC 4.5506</strain>
    </source>
</reference>
<dbReference type="InterPro" id="IPR029032">
    <property type="entry name" value="AhpD-like"/>
</dbReference>
<evidence type="ECO:0000313" key="1">
    <source>
        <dbReference type="EMBL" id="SDD05906.1"/>
    </source>
</evidence>
<dbReference type="Proteomes" id="UP000199494">
    <property type="component" value="Unassembled WGS sequence"/>
</dbReference>
<proteinExistence type="predicted"/>
<dbReference type="AlphaFoldDB" id="A0A222VR28"/>
<dbReference type="SUPFAM" id="SSF69118">
    <property type="entry name" value="AhpD-like"/>
    <property type="match status" value="1"/>
</dbReference>
<sequence>MSNGRIEPGGRRDIGVFASSVAAVIGRFSGTEPPKLFRVLGKNRRVFVGWLHFAGRLMPGGSLPRRETELVILRVAHLRGCDYEFAHHDRLGRRIGLTEGDVERVRRGPAEPGWSPRERAMIAAVDLLHHERDLDDQSWAALRAWLGEREVIELCLLAGHYEMLATVIATLRITPDRPVR</sequence>
<dbReference type="OrthoDB" id="4704294at2"/>
<keyword evidence="1" id="KW-0575">Peroxidase</keyword>
<keyword evidence="1" id="KW-0560">Oxidoreductase</keyword>
<dbReference type="KEGG" id="pmad:BAY61_16665"/>
<organism evidence="1 2">
    <name type="scientific">Prauserella marina</name>
    <dbReference type="NCBI Taxonomy" id="530584"/>
    <lineage>
        <taxon>Bacteria</taxon>
        <taxon>Bacillati</taxon>
        <taxon>Actinomycetota</taxon>
        <taxon>Actinomycetes</taxon>
        <taxon>Pseudonocardiales</taxon>
        <taxon>Pseudonocardiaceae</taxon>
        <taxon>Prauserella</taxon>
    </lineage>
</organism>
<dbReference type="EMBL" id="FMZE01000005">
    <property type="protein sequence ID" value="SDD05906.1"/>
    <property type="molecule type" value="Genomic_DNA"/>
</dbReference>
<evidence type="ECO:0000313" key="2">
    <source>
        <dbReference type="Proteomes" id="UP000199494"/>
    </source>
</evidence>
<dbReference type="GO" id="GO:0051920">
    <property type="term" value="F:peroxiredoxin activity"/>
    <property type="evidence" value="ECO:0007669"/>
    <property type="project" value="InterPro"/>
</dbReference>
<dbReference type="Gene3D" id="1.20.1290.10">
    <property type="entry name" value="AhpD-like"/>
    <property type="match status" value="1"/>
</dbReference>
<dbReference type="Pfam" id="PF02627">
    <property type="entry name" value="CMD"/>
    <property type="match status" value="1"/>
</dbReference>
<keyword evidence="2" id="KW-1185">Reference proteome</keyword>
<dbReference type="InterPro" id="IPR003779">
    <property type="entry name" value="CMD-like"/>
</dbReference>
<gene>
    <name evidence="1" type="ORF">SAMN05421630_105383</name>
</gene>
<dbReference type="STRING" id="530584.SAMN05421630_105383"/>
<name>A0A222VR28_9PSEU</name>
<dbReference type="PANTHER" id="PTHR34846">
    <property type="entry name" value="4-CARBOXYMUCONOLACTONE DECARBOXYLASE FAMILY PROTEIN (AFU_ORTHOLOGUE AFUA_6G11590)"/>
    <property type="match status" value="1"/>
</dbReference>
<accession>A0A222VR28</accession>
<protein>
    <submittedName>
        <fullName evidence="1">Alkylhydroperoxidase AhpD family core domain-containing protein</fullName>
    </submittedName>
</protein>
<dbReference type="PANTHER" id="PTHR34846:SF5">
    <property type="entry name" value="CARBOXYMUCONOLACTONE DECARBOXYLASE-LIKE DOMAIN-CONTAINING PROTEIN"/>
    <property type="match status" value="1"/>
</dbReference>